<evidence type="ECO:0000256" key="3">
    <source>
        <dbReference type="ARBA" id="ARBA00022691"/>
    </source>
</evidence>
<dbReference type="InterPro" id="IPR029063">
    <property type="entry name" value="SAM-dependent_MTases_sf"/>
</dbReference>
<keyword evidence="1 5" id="KW-0489">Methyltransferase</keyword>
<dbReference type="Pfam" id="PF01739">
    <property type="entry name" value="CheR"/>
    <property type="match status" value="1"/>
</dbReference>
<keyword evidence="6" id="KW-1185">Reference proteome</keyword>
<dbReference type="Pfam" id="PF14559">
    <property type="entry name" value="TPR_19"/>
    <property type="match status" value="1"/>
</dbReference>
<accession>A0ABQ0C8F8</accession>
<organism evidence="5 6">
    <name type="scientific">Candidatus Magnetaquiglobus chichijimensis</name>
    <dbReference type="NCBI Taxonomy" id="3141448"/>
    <lineage>
        <taxon>Bacteria</taxon>
        <taxon>Pseudomonadati</taxon>
        <taxon>Pseudomonadota</taxon>
        <taxon>Magnetococcia</taxon>
        <taxon>Magnetococcales</taxon>
        <taxon>Candidatus Magnetaquicoccaceae</taxon>
        <taxon>Candidatus Magnetaquiglobus</taxon>
    </lineage>
</organism>
<dbReference type="InterPro" id="IPR050903">
    <property type="entry name" value="Bact_Chemotaxis_MeTrfase"/>
</dbReference>
<evidence type="ECO:0000256" key="1">
    <source>
        <dbReference type="ARBA" id="ARBA00022603"/>
    </source>
</evidence>
<dbReference type="RefSeq" id="WP_420904874.1">
    <property type="nucleotide sequence ID" value="NZ_BAAFGK010000004.1"/>
</dbReference>
<evidence type="ECO:0000256" key="2">
    <source>
        <dbReference type="ARBA" id="ARBA00022679"/>
    </source>
</evidence>
<dbReference type="SUPFAM" id="SSF48452">
    <property type="entry name" value="TPR-like"/>
    <property type="match status" value="1"/>
</dbReference>
<dbReference type="PRINTS" id="PR00996">
    <property type="entry name" value="CHERMTFRASE"/>
</dbReference>
<dbReference type="SUPFAM" id="SSF47757">
    <property type="entry name" value="Chemotaxis receptor methyltransferase CheR, N-terminal domain"/>
    <property type="match status" value="1"/>
</dbReference>
<dbReference type="Gene3D" id="1.25.40.10">
    <property type="entry name" value="Tetratricopeptide repeat domain"/>
    <property type="match status" value="1"/>
</dbReference>
<dbReference type="EC" id="2.1.1.-" evidence="5"/>
<dbReference type="Proteomes" id="UP001628193">
    <property type="component" value="Unassembled WGS sequence"/>
</dbReference>
<dbReference type="EMBL" id="BAAFGK010000004">
    <property type="protein sequence ID" value="GAB0057169.1"/>
    <property type="molecule type" value="Genomic_DNA"/>
</dbReference>
<gene>
    <name evidence="5" type="primary">cheR</name>
    <name evidence="5" type="ORF">SIID45300_01492</name>
</gene>
<dbReference type="Gene3D" id="3.40.50.150">
    <property type="entry name" value="Vaccinia Virus protein VP39"/>
    <property type="match status" value="1"/>
</dbReference>
<evidence type="ECO:0000259" key="4">
    <source>
        <dbReference type="PROSITE" id="PS50123"/>
    </source>
</evidence>
<name>A0ABQ0C8F8_9PROT</name>
<reference evidence="5 6" key="2">
    <citation type="submission" date="2024-09" db="EMBL/GenBank/DDBJ databases">
        <title>Draft genome sequence of Candidatus Magnetaquicoccaceae bacterium FCR-1.</title>
        <authorList>
            <person name="Shimoshige H."/>
            <person name="Shimamura S."/>
            <person name="Taoka A."/>
            <person name="Kobayashi H."/>
            <person name="Maekawa T."/>
        </authorList>
    </citation>
    <scope>NUCLEOTIDE SEQUENCE [LARGE SCALE GENOMIC DNA]</scope>
    <source>
        <strain evidence="5 6">FCR-1</strain>
    </source>
</reference>
<dbReference type="InterPro" id="IPR011990">
    <property type="entry name" value="TPR-like_helical_dom_sf"/>
</dbReference>
<reference evidence="5 6" key="1">
    <citation type="submission" date="2024-05" db="EMBL/GenBank/DDBJ databases">
        <authorList>
            <consortium name="Candidatus Magnetaquicoccaceae bacterium FCR-1 genome sequencing consortium"/>
            <person name="Shimoshige H."/>
            <person name="Shimamura S."/>
            <person name="Taoka A."/>
            <person name="Kobayashi H."/>
            <person name="Maekawa T."/>
        </authorList>
    </citation>
    <scope>NUCLEOTIDE SEQUENCE [LARGE SCALE GENOMIC DNA]</scope>
    <source>
        <strain evidence="5 6">FCR-1</strain>
    </source>
</reference>
<dbReference type="InterPro" id="IPR022642">
    <property type="entry name" value="CheR_C"/>
</dbReference>
<dbReference type="GO" id="GO:0008168">
    <property type="term" value="F:methyltransferase activity"/>
    <property type="evidence" value="ECO:0007669"/>
    <property type="project" value="UniProtKB-KW"/>
</dbReference>
<evidence type="ECO:0000313" key="6">
    <source>
        <dbReference type="Proteomes" id="UP001628193"/>
    </source>
</evidence>
<dbReference type="InterPro" id="IPR000780">
    <property type="entry name" value="CheR_MeTrfase"/>
</dbReference>
<sequence>MTLDLAPFKALIKNGCGLVFETSNEANLVRVLHERLGALNLSPRLYLDHLRASDQEFRELVNRLTINETFFFREPEQLRFLVERIVPRLLSRRLRLAPVRILSVGCSSGEEIYSLVMALNEHHGEGIGARFTFAGCDIDGTILAKARRGCYSDFSFRGVERHWRERFFTSQDKSHCLHERIKQAVTFHEFNVVTDPIPTRFKGIDILLFRNVSIYFDPATRLEVLRRIASMLNEEGVLIVAASETLANDLGVLRLVEEEGLFYFINAARSEEAPSPVPLVASPPLFPIVEPHPTIGRDPAISFPLPVVDSPSLDAALQAARSDVSDGRFDQARRLVDEKRHDEARTRLDELLASDPGHVGASLLRAYLLIERREFAQAESVARMALASNPDSIDALLLLGVAAKWQKKSHEAIAWFKQAVYRAHHCWPAHYHLAELHRFGHEFERARHGYRVVLQLLSEGGGETGLNYLPPGLPLAEVRFLSAHQLEKMRAVGSSSGVMATHGP</sequence>
<dbReference type="SMART" id="SM00138">
    <property type="entry name" value="MeTrc"/>
    <property type="match status" value="1"/>
</dbReference>
<dbReference type="GO" id="GO:0032259">
    <property type="term" value="P:methylation"/>
    <property type="evidence" value="ECO:0007669"/>
    <property type="project" value="UniProtKB-KW"/>
</dbReference>
<dbReference type="SUPFAM" id="SSF53335">
    <property type="entry name" value="S-adenosyl-L-methionine-dependent methyltransferases"/>
    <property type="match status" value="1"/>
</dbReference>
<feature type="domain" description="CheR-type methyltransferase" evidence="4">
    <location>
        <begin position="1"/>
        <end position="269"/>
    </location>
</feature>
<evidence type="ECO:0000313" key="5">
    <source>
        <dbReference type="EMBL" id="GAB0057169.1"/>
    </source>
</evidence>
<keyword evidence="3" id="KW-0949">S-adenosyl-L-methionine</keyword>
<comment type="caution">
    <text evidence="5">The sequence shown here is derived from an EMBL/GenBank/DDBJ whole genome shotgun (WGS) entry which is preliminary data.</text>
</comment>
<protein>
    <submittedName>
        <fullName evidence="5">Chemotaxis protein methyltransferase CheR</fullName>
        <ecNumber evidence="5">2.1.1.-</ecNumber>
    </submittedName>
</protein>
<dbReference type="PROSITE" id="PS50123">
    <property type="entry name" value="CHER"/>
    <property type="match status" value="1"/>
</dbReference>
<proteinExistence type="predicted"/>
<dbReference type="PANTHER" id="PTHR24422:SF19">
    <property type="entry name" value="CHEMOTAXIS PROTEIN METHYLTRANSFERASE"/>
    <property type="match status" value="1"/>
</dbReference>
<keyword evidence="2 5" id="KW-0808">Transferase</keyword>
<dbReference type="PANTHER" id="PTHR24422">
    <property type="entry name" value="CHEMOTAXIS PROTEIN METHYLTRANSFERASE"/>
    <property type="match status" value="1"/>
</dbReference>